<gene>
    <name evidence="1" type="ORF">D0Y65_009450</name>
</gene>
<evidence type="ECO:0000313" key="1">
    <source>
        <dbReference type="EMBL" id="RZC16175.1"/>
    </source>
</evidence>
<sequence>MEEGSGIHQTRHWFPSLLEPMSIISGNCRGLGNLQEGRGGGLVVVWKKNFQCQVVAYSQNYIDMVVEDEAMVDFHLIDLPLEGYPYTWSKSLRTPDRVKERLDRALSSGNYLGMLEVRRPVIMEDDNLMLCSTFLKDEFCDALFQMILDKSPGTSSHTCTSIISPSSASLFHMETSPRAKAIFQSMSIQWLPLELNRDYLNSSSHYC</sequence>
<accession>A0A445KZ62</accession>
<dbReference type="EMBL" id="QZWG01000004">
    <property type="protein sequence ID" value="RZC16175.1"/>
    <property type="molecule type" value="Genomic_DNA"/>
</dbReference>
<organism evidence="1 2">
    <name type="scientific">Glycine soja</name>
    <name type="common">Wild soybean</name>
    <dbReference type="NCBI Taxonomy" id="3848"/>
    <lineage>
        <taxon>Eukaryota</taxon>
        <taxon>Viridiplantae</taxon>
        <taxon>Streptophyta</taxon>
        <taxon>Embryophyta</taxon>
        <taxon>Tracheophyta</taxon>
        <taxon>Spermatophyta</taxon>
        <taxon>Magnoliopsida</taxon>
        <taxon>eudicotyledons</taxon>
        <taxon>Gunneridae</taxon>
        <taxon>Pentapetalae</taxon>
        <taxon>rosids</taxon>
        <taxon>fabids</taxon>
        <taxon>Fabales</taxon>
        <taxon>Fabaceae</taxon>
        <taxon>Papilionoideae</taxon>
        <taxon>50 kb inversion clade</taxon>
        <taxon>NPAAA clade</taxon>
        <taxon>indigoferoid/millettioid clade</taxon>
        <taxon>Phaseoleae</taxon>
        <taxon>Glycine</taxon>
        <taxon>Glycine subgen. Soja</taxon>
    </lineage>
</organism>
<dbReference type="AlphaFoldDB" id="A0A445KZ62"/>
<reference evidence="1 2" key="1">
    <citation type="submission" date="2018-09" db="EMBL/GenBank/DDBJ databases">
        <title>A high-quality reference genome of wild soybean provides a powerful tool to mine soybean genomes.</title>
        <authorList>
            <person name="Xie M."/>
            <person name="Chung C.Y.L."/>
            <person name="Li M.-W."/>
            <person name="Wong F.-L."/>
            <person name="Chan T.-F."/>
            <person name="Lam H.-M."/>
        </authorList>
    </citation>
    <scope>NUCLEOTIDE SEQUENCE [LARGE SCALE GENOMIC DNA]</scope>
    <source>
        <strain evidence="2">cv. W05</strain>
        <tissue evidence="1">Hypocotyl of etiolated seedlings</tissue>
    </source>
</reference>
<evidence type="ECO:0000313" key="2">
    <source>
        <dbReference type="Proteomes" id="UP000289340"/>
    </source>
</evidence>
<protein>
    <submittedName>
        <fullName evidence="1">Uncharacterized protein</fullName>
    </submittedName>
</protein>
<dbReference type="Proteomes" id="UP000289340">
    <property type="component" value="Chromosome 4"/>
</dbReference>
<comment type="caution">
    <text evidence="1">The sequence shown here is derived from an EMBL/GenBank/DDBJ whole genome shotgun (WGS) entry which is preliminary data.</text>
</comment>
<name>A0A445KZ62_GLYSO</name>
<keyword evidence="2" id="KW-1185">Reference proteome</keyword>
<proteinExistence type="predicted"/>